<dbReference type="GO" id="GO:0097351">
    <property type="term" value="F:toxin sequestering activity"/>
    <property type="evidence" value="ECO:0007669"/>
    <property type="project" value="InterPro"/>
</dbReference>
<proteinExistence type="predicted"/>
<evidence type="ECO:0000313" key="2">
    <source>
        <dbReference type="Proteomes" id="UP000075578"/>
    </source>
</evidence>
<accession>A0A150ITQ3</accession>
<dbReference type="AlphaFoldDB" id="A0A150ITQ3"/>
<protein>
    <submittedName>
        <fullName evidence="1">Putative regulator PrlF</fullName>
    </submittedName>
</protein>
<dbReference type="Gene3D" id="2.10.260.10">
    <property type="match status" value="1"/>
</dbReference>
<sequence>MIKVETNIYDKFQTVVPKKIRETLGLTKNHIIEWTINDKGKVELSFRKKVTDDDVIGMVSLKEKTNAVKLVEDLYKKGDKKS</sequence>
<dbReference type="Proteomes" id="UP000075578">
    <property type="component" value="Unassembled WGS sequence"/>
</dbReference>
<dbReference type="EMBL" id="LNGD01000141">
    <property type="protein sequence ID" value="KYC48340.1"/>
    <property type="molecule type" value="Genomic_DNA"/>
</dbReference>
<dbReference type="SUPFAM" id="SSF89447">
    <property type="entry name" value="AbrB/MazE/MraZ-like"/>
    <property type="match status" value="1"/>
</dbReference>
<dbReference type="GO" id="GO:0001558">
    <property type="term" value="P:regulation of cell growth"/>
    <property type="evidence" value="ECO:0007669"/>
    <property type="project" value="InterPro"/>
</dbReference>
<dbReference type="InterPro" id="IPR031848">
    <property type="entry name" value="PrlF_antitoxin"/>
</dbReference>
<dbReference type="GO" id="GO:0003700">
    <property type="term" value="F:DNA-binding transcription factor activity"/>
    <property type="evidence" value="ECO:0007669"/>
    <property type="project" value="InterPro"/>
</dbReference>
<organism evidence="1 2">
    <name type="scientific">Candidatus Methanofastidiosum methylothiophilum</name>
    <dbReference type="NCBI Taxonomy" id="1705564"/>
    <lineage>
        <taxon>Archaea</taxon>
        <taxon>Methanobacteriati</taxon>
        <taxon>Methanobacteriota</taxon>
        <taxon>Stenosarchaea group</taxon>
        <taxon>Candidatus Methanofastidiosia</taxon>
        <taxon>Candidatus Methanofastidiosales</taxon>
        <taxon>Candidatus Methanofastidiosaceae</taxon>
        <taxon>Candidatus Methanofastidiosum</taxon>
    </lineage>
</organism>
<reference evidence="1 2" key="1">
    <citation type="journal article" date="2016" name="ISME J.">
        <title>Chasing the elusive Euryarchaeota class WSA2: genomes reveal a uniquely fastidious methyl-reducing methanogen.</title>
        <authorList>
            <person name="Nobu M.K."/>
            <person name="Narihiro T."/>
            <person name="Kuroda K."/>
            <person name="Mei R."/>
            <person name="Liu W.T."/>
        </authorList>
    </citation>
    <scope>NUCLEOTIDE SEQUENCE [LARGE SCALE GENOMIC DNA]</scope>
    <source>
        <strain evidence="1">U1lsi0528_Bin089</strain>
    </source>
</reference>
<dbReference type="Pfam" id="PF15937">
    <property type="entry name" value="PrlF_antitoxin"/>
    <property type="match status" value="1"/>
</dbReference>
<comment type="caution">
    <text evidence="1">The sequence shown here is derived from an EMBL/GenBank/DDBJ whole genome shotgun (WGS) entry which is preliminary data.</text>
</comment>
<name>A0A150ITQ3_9EURY</name>
<dbReference type="InterPro" id="IPR037914">
    <property type="entry name" value="SpoVT-AbrB_sf"/>
</dbReference>
<gene>
    <name evidence="1" type="ORF">AMQ74_01611</name>
</gene>
<evidence type="ECO:0000313" key="1">
    <source>
        <dbReference type="EMBL" id="KYC48340.1"/>
    </source>
</evidence>